<comment type="caution">
    <text evidence="1">The sequence shown here is derived from an EMBL/GenBank/DDBJ whole genome shotgun (WGS) entry which is preliminary data.</text>
</comment>
<keyword evidence="2" id="KW-1185">Reference proteome</keyword>
<accession>A0ACC0DCA4</accession>
<proteinExistence type="predicted"/>
<name>A0ACC0DCA4_9PEZI</name>
<dbReference type="Proteomes" id="UP001497680">
    <property type="component" value="Unassembled WGS sequence"/>
</dbReference>
<dbReference type="EMBL" id="MU394291">
    <property type="protein sequence ID" value="KAI6090292.1"/>
    <property type="molecule type" value="Genomic_DNA"/>
</dbReference>
<organism evidence="1 2">
    <name type="scientific">Hypoxylon rubiginosum</name>
    <dbReference type="NCBI Taxonomy" id="110542"/>
    <lineage>
        <taxon>Eukaryota</taxon>
        <taxon>Fungi</taxon>
        <taxon>Dikarya</taxon>
        <taxon>Ascomycota</taxon>
        <taxon>Pezizomycotina</taxon>
        <taxon>Sordariomycetes</taxon>
        <taxon>Xylariomycetidae</taxon>
        <taxon>Xylariales</taxon>
        <taxon>Hypoxylaceae</taxon>
        <taxon>Hypoxylon</taxon>
    </lineage>
</organism>
<evidence type="ECO:0000313" key="2">
    <source>
        <dbReference type="Proteomes" id="UP001497680"/>
    </source>
</evidence>
<reference evidence="1 2" key="1">
    <citation type="journal article" date="2022" name="New Phytol.">
        <title>Ecological generalism drives hyperdiversity of secondary metabolite gene clusters in xylarialean endophytes.</title>
        <authorList>
            <person name="Franco M.E.E."/>
            <person name="Wisecaver J.H."/>
            <person name="Arnold A.E."/>
            <person name="Ju Y.M."/>
            <person name="Slot J.C."/>
            <person name="Ahrendt S."/>
            <person name="Moore L.P."/>
            <person name="Eastman K.E."/>
            <person name="Scott K."/>
            <person name="Konkel Z."/>
            <person name="Mondo S.J."/>
            <person name="Kuo A."/>
            <person name="Hayes R.D."/>
            <person name="Haridas S."/>
            <person name="Andreopoulos B."/>
            <person name="Riley R."/>
            <person name="LaButti K."/>
            <person name="Pangilinan J."/>
            <person name="Lipzen A."/>
            <person name="Amirebrahimi M."/>
            <person name="Yan J."/>
            <person name="Adam C."/>
            <person name="Keymanesh K."/>
            <person name="Ng V."/>
            <person name="Louie K."/>
            <person name="Northen T."/>
            <person name="Drula E."/>
            <person name="Henrissat B."/>
            <person name="Hsieh H.M."/>
            <person name="Youens-Clark K."/>
            <person name="Lutzoni F."/>
            <person name="Miadlikowska J."/>
            <person name="Eastwood D.C."/>
            <person name="Hamelin R.C."/>
            <person name="Grigoriev I.V."/>
            <person name="U'Ren J.M."/>
        </authorList>
    </citation>
    <scope>NUCLEOTIDE SEQUENCE [LARGE SCALE GENOMIC DNA]</scope>
    <source>
        <strain evidence="1 2">ER1909</strain>
    </source>
</reference>
<evidence type="ECO:0000313" key="1">
    <source>
        <dbReference type="EMBL" id="KAI6090292.1"/>
    </source>
</evidence>
<protein>
    <submittedName>
        <fullName evidence="1">Uncharacterized protein</fullName>
    </submittedName>
</protein>
<gene>
    <name evidence="1" type="ORF">F4821DRAFT_229003</name>
</gene>
<sequence length="563" mass="62724">MASEPLPQEIILLLCEELAARRDFDTLFQCSLVSRRVARIALEKLYSIQELSLVSTGETYNRLKWSQLWRSIILSSTGNDTAYPYCVYVRHLSFGNLEECLYDIIRINAVTDSFSEGPMQQFLVKVPPLQRIEVKSTMVQCVDSITQYIEKFADESETAAALLHLEGVYFPHNLLPNWISRLRTLKSLRIRDGSVIGVEAARAISEFCPNFVDLTCFYYQSSSADEDLAAFFQALRPNSLQSFEVISQNSIGRQALAALQAHAMSLRSLILGSLPPKGMMALGSLSSCTALETLSIEPDPYDNVGDMLMEGKEDVLKEISAWISSCKSLRHLSFNFFLNPLSVVKDVLATPDIRLQSLSIVGFVDHSTDNDDATGDDDAAEATWTALGKQEDLKSLTLGLQNDSINAIGGLTINQNSSLANSILKLRKLTSLNLMQAYVELPVISQFSEALTDLAEFSFGGENVDDSIFGPLSTLWHLKQLSINAPSSFTYHGLLDFIQKLARPGQEGIKIDILYQHGHLAFDPDETTTLRNMMTQQLKGRIDITYTTYPGEVHEEDFDDFSD</sequence>